<proteinExistence type="predicted"/>
<dbReference type="SUPFAM" id="SSF51971">
    <property type="entry name" value="Nucleotide-binding domain"/>
    <property type="match status" value="1"/>
</dbReference>
<evidence type="ECO:0000259" key="2">
    <source>
        <dbReference type="Pfam" id="PF01266"/>
    </source>
</evidence>
<sequence length="351" mass="40024">MQIDVLLIGQGLAGSLLAWELLRRQLRILVVDDGAENASQVAAGLINPVTGQRLVKQVDVETLLPAAMHVYRQLGTQFRQCFYVQMPMLKILRTEKELGIAERRLAQQDYRDYLTGLAPVLTGIEAPYGVLQQWQTGYLRTEALLSQLRDFLRNKNCYRRNSLQYSEINLEPALQWRGVYPRHIVFCEGYQAIANPWFRYLPFQLAKGEILACESRQDIPQHILNYGHWLIPLGPRLFKTGATFDTNQLDNLPTQQAQTTLLASLRAVFPLQQAPYVYQHRAGIRPATLDKQPFIGTHPRHSQLHIFNGFGAKGSLAIPWYAARFADYLQQQAGLPPGCNIRRYDETHFPA</sequence>
<dbReference type="KEGG" id="mdn:JT25_017985"/>
<keyword evidence="1" id="KW-0560">Oxidoreductase</keyword>
<dbReference type="PANTHER" id="PTHR13847:SF289">
    <property type="entry name" value="GLYCINE OXIDASE"/>
    <property type="match status" value="1"/>
</dbReference>
<dbReference type="InterPro" id="IPR036188">
    <property type="entry name" value="FAD/NAD-bd_sf"/>
</dbReference>
<accession>A0A126T8E0</accession>
<dbReference type="PANTHER" id="PTHR13847">
    <property type="entry name" value="SARCOSINE DEHYDROGENASE-RELATED"/>
    <property type="match status" value="1"/>
</dbReference>
<dbReference type="GO" id="GO:0016491">
    <property type="term" value="F:oxidoreductase activity"/>
    <property type="evidence" value="ECO:0007669"/>
    <property type="project" value="UniProtKB-KW"/>
</dbReference>
<dbReference type="RefSeq" id="WP_036277229.1">
    <property type="nucleotide sequence ID" value="NZ_CP014476.1"/>
</dbReference>
<gene>
    <name evidence="3" type="ORF">JT25_017985</name>
</gene>
<dbReference type="Proteomes" id="UP000030512">
    <property type="component" value="Chromosome"/>
</dbReference>
<evidence type="ECO:0000313" key="4">
    <source>
        <dbReference type="Proteomes" id="UP000030512"/>
    </source>
</evidence>
<dbReference type="SUPFAM" id="SSF54373">
    <property type="entry name" value="FAD-linked reductases, C-terminal domain"/>
    <property type="match status" value="1"/>
</dbReference>
<organism evidence="3 4">
    <name type="scientific">Methylomonas denitrificans</name>
    <dbReference type="NCBI Taxonomy" id="1538553"/>
    <lineage>
        <taxon>Bacteria</taxon>
        <taxon>Pseudomonadati</taxon>
        <taxon>Pseudomonadota</taxon>
        <taxon>Gammaproteobacteria</taxon>
        <taxon>Methylococcales</taxon>
        <taxon>Methylococcaceae</taxon>
        <taxon>Methylomonas</taxon>
    </lineage>
</organism>
<name>A0A126T8E0_9GAMM</name>
<dbReference type="EMBL" id="CP014476">
    <property type="protein sequence ID" value="AMK78355.1"/>
    <property type="molecule type" value="Genomic_DNA"/>
</dbReference>
<dbReference type="Gene3D" id="3.30.9.10">
    <property type="entry name" value="D-Amino Acid Oxidase, subunit A, domain 2"/>
    <property type="match status" value="1"/>
</dbReference>
<protein>
    <submittedName>
        <fullName evidence="3">FAD-dependent oxidoreductase</fullName>
    </submittedName>
</protein>
<reference evidence="3 4" key="1">
    <citation type="journal article" date="2015" name="Environ. Microbiol.">
        <title>Methane oxidation coupled to nitrate reduction under hypoxia by the Gammaproteobacterium Methylomonas denitrificans, sp. nov. type strain FJG1.</title>
        <authorList>
            <person name="Kits K.D."/>
            <person name="Klotz M.G."/>
            <person name="Stein L.Y."/>
        </authorList>
    </citation>
    <scope>NUCLEOTIDE SEQUENCE [LARGE SCALE GENOMIC DNA]</scope>
    <source>
        <strain evidence="3 4">FJG1</strain>
    </source>
</reference>
<dbReference type="Gene3D" id="3.50.50.60">
    <property type="entry name" value="FAD/NAD(P)-binding domain"/>
    <property type="match status" value="1"/>
</dbReference>
<dbReference type="Pfam" id="PF01266">
    <property type="entry name" value="DAO"/>
    <property type="match status" value="1"/>
</dbReference>
<keyword evidence="4" id="KW-1185">Reference proteome</keyword>
<feature type="domain" description="FAD dependent oxidoreductase" evidence="2">
    <location>
        <begin position="4"/>
        <end position="327"/>
    </location>
</feature>
<dbReference type="AlphaFoldDB" id="A0A126T8E0"/>
<dbReference type="STRING" id="1538553.JT25_017985"/>
<dbReference type="InterPro" id="IPR006076">
    <property type="entry name" value="FAD-dep_OxRdtase"/>
</dbReference>
<evidence type="ECO:0000313" key="3">
    <source>
        <dbReference type="EMBL" id="AMK78355.1"/>
    </source>
</evidence>
<evidence type="ECO:0000256" key="1">
    <source>
        <dbReference type="ARBA" id="ARBA00023002"/>
    </source>
</evidence>
<dbReference type="GO" id="GO:0005737">
    <property type="term" value="C:cytoplasm"/>
    <property type="evidence" value="ECO:0007669"/>
    <property type="project" value="TreeGrafter"/>
</dbReference>